<dbReference type="HAMAP" id="MF_00063">
    <property type="entry name" value="CysH"/>
    <property type="match status" value="1"/>
</dbReference>
<keyword evidence="4" id="KW-0411">Iron-sulfur</keyword>
<keyword evidence="4" id="KW-0408">Iron</keyword>
<feature type="binding site" evidence="4">
    <location>
        <position position="208"/>
    </location>
    <ligand>
        <name>[4Fe-4S] cluster</name>
        <dbReference type="ChEBI" id="CHEBI:49883"/>
    </ligand>
</feature>
<dbReference type="SUPFAM" id="SSF52402">
    <property type="entry name" value="Adenine nucleotide alpha hydrolases-like"/>
    <property type="match status" value="1"/>
</dbReference>
<feature type="domain" description="Phosphoadenosine phosphosulphate reductase" evidence="5">
    <location>
        <begin position="46"/>
        <end position="214"/>
    </location>
</feature>
<protein>
    <recommendedName>
        <fullName evidence="4">Adenosine 5'-phosphosulfate reductase</fullName>
        <shortName evidence="4">APS reductase</shortName>
        <ecNumber evidence="4">1.8.4.10</ecNumber>
    </recommendedName>
    <alternativeName>
        <fullName evidence="4">5'-adenylylsulfate reductase</fullName>
    </alternativeName>
    <alternativeName>
        <fullName evidence="4">Thioredoxin-dependent 5'-adenylylsulfate reductase</fullName>
    </alternativeName>
</protein>
<dbReference type="InterPro" id="IPR014729">
    <property type="entry name" value="Rossmann-like_a/b/a_fold"/>
</dbReference>
<keyword evidence="4" id="KW-0479">Metal-binding</keyword>
<evidence type="ECO:0000313" key="7">
    <source>
        <dbReference type="Proteomes" id="UP001595607"/>
    </source>
</evidence>
<keyword evidence="2 4" id="KW-0560">Oxidoreductase</keyword>
<comment type="cofactor">
    <cofactor evidence="4">
        <name>[4Fe-4S] cluster</name>
        <dbReference type="ChEBI" id="CHEBI:49883"/>
    </cofactor>
    <text evidence="4">Binds 1 [4Fe-4S] cluster per subunit.</text>
</comment>
<reference evidence="7" key="1">
    <citation type="journal article" date="2019" name="Int. J. Syst. Evol. Microbiol.">
        <title>The Global Catalogue of Microorganisms (GCM) 10K type strain sequencing project: providing services to taxonomists for standard genome sequencing and annotation.</title>
        <authorList>
            <consortium name="The Broad Institute Genomics Platform"/>
            <consortium name="The Broad Institute Genome Sequencing Center for Infectious Disease"/>
            <person name="Wu L."/>
            <person name="Ma J."/>
        </authorList>
    </citation>
    <scope>NUCLEOTIDE SEQUENCE [LARGE SCALE GENOMIC DNA]</scope>
    <source>
        <strain evidence="7">KCTC 22245</strain>
    </source>
</reference>
<dbReference type="NCBIfam" id="TIGR00434">
    <property type="entry name" value="cysH"/>
    <property type="match status" value="1"/>
</dbReference>
<feature type="binding site" evidence="4">
    <location>
        <position position="211"/>
    </location>
    <ligand>
        <name>[4Fe-4S] cluster</name>
        <dbReference type="ChEBI" id="CHEBI:49883"/>
    </ligand>
</feature>
<sequence length="239" mass="26509">MTAAVLKLRGETAPEDRARALSAEYADADAQAILERAIREEFAGEIALVSSFGAESAVLLHLVASVAPETPVIFLDTQKHFAQTLSYRRKLAARLGLTDVRDILPDTEEAAAQDPNGDLWRRDTDACCDLRKVRPLKTALDGFGSWITGRKAFHGGERMHLPAFEWNGRHFKVNPLVRWTPEDVAEYRARHDLPAHPLVEQGYPSIGCWPCTRAVEDGEGVRAGRWSNSDKAECGIHVR</sequence>
<keyword evidence="4" id="KW-0963">Cytoplasm</keyword>
<comment type="subcellular location">
    <subcellularLocation>
        <location evidence="4">Cytoplasm</location>
    </subcellularLocation>
</comment>
<proteinExistence type="inferred from homology"/>
<dbReference type="InterPro" id="IPR002500">
    <property type="entry name" value="PAPS_reduct_dom"/>
</dbReference>
<dbReference type="Pfam" id="PF01507">
    <property type="entry name" value="PAPS_reduct"/>
    <property type="match status" value="1"/>
</dbReference>
<dbReference type="PANTHER" id="PTHR46509:SF1">
    <property type="entry name" value="PHOSPHOADENOSINE PHOSPHOSULFATE REDUCTASE"/>
    <property type="match status" value="1"/>
</dbReference>
<dbReference type="EC" id="1.8.4.10" evidence="4"/>
<comment type="pathway">
    <text evidence="3 4">Sulfur metabolism; hydrogen sulfide biosynthesis; sulfite from sulfate.</text>
</comment>
<evidence type="ECO:0000256" key="4">
    <source>
        <dbReference type="HAMAP-Rule" id="MF_00063"/>
    </source>
</evidence>
<dbReference type="RefSeq" id="WP_189574094.1">
    <property type="nucleotide sequence ID" value="NZ_BMXU01000001.1"/>
</dbReference>
<evidence type="ECO:0000256" key="1">
    <source>
        <dbReference type="ARBA" id="ARBA00009732"/>
    </source>
</evidence>
<dbReference type="NCBIfam" id="NF002537">
    <property type="entry name" value="PRK02090.1"/>
    <property type="match status" value="1"/>
</dbReference>
<dbReference type="InterPro" id="IPR004511">
    <property type="entry name" value="PAPS/APS_Rdtase"/>
</dbReference>
<accession>A0ABV7MCF9</accession>
<dbReference type="PANTHER" id="PTHR46509">
    <property type="entry name" value="PHOSPHOADENOSINE PHOSPHOSULFATE REDUCTASE"/>
    <property type="match status" value="1"/>
</dbReference>
<evidence type="ECO:0000259" key="5">
    <source>
        <dbReference type="Pfam" id="PF01507"/>
    </source>
</evidence>
<comment type="function">
    <text evidence="4">Catalyzes the formation of sulfite from adenosine 5'-phosphosulfate (APS) using thioredoxin as an electron donor.</text>
</comment>
<keyword evidence="7" id="KW-1185">Reference proteome</keyword>
<feature type="active site" description="Nucleophile; cysteine thiosulfonate intermediate" evidence="4">
    <location>
        <position position="234"/>
    </location>
</feature>
<evidence type="ECO:0000256" key="3">
    <source>
        <dbReference type="ARBA" id="ARBA00024327"/>
    </source>
</evidence>
<dbReference type="GO" id="GO:0004604">
    <property type="term" value="F:phosphoadenylyl-sulfate reductase (thioredoxin) activity"/>
    <property type="evidence" value="ECO:0007669"/>
    <property type="project" value="UniProtKB-EC"/>
</dbReference>
<feature type="binding site" evidence="4">
    <location>
        <position position="127"/>
    </location>
    <ligand>
        <name>[4Fe-4S] cluster</name>
        <dbReference type="ChEBI" id="CHEBI:49883"/>
    </ligand>
</feature>
<comment type="caution">
    <text evidence="6">The sequence shown here is derived from an EMBL/GenBank/DDBJ whole genome shotgun (WGS) entry which is preliminary data.</text>
</comment>
<comment type="similarity">
    <text evidence="1 4">Belongs to the PAPS reductase family. CysH subfamily.</text>
</comment>
<comment type="catalytic activity">
    <reaction evidence="4">
        <text>[thioredoxin]-disulfide + sulfite + AMP + 2 H(+) = adenosine 5'-phosphosulfate + [thioredoxin]-dithiol</text>
        <dbReference type="Rhea" id="RHEA:21976"/>
        <dbReference type="Rhea" id="RHEA-COMP:10698"/>
        <dbReference type="Rhea" id="RHEA-COMP:10700"/>
        <dbReference type="ChEBI" id="CHEBI:15378"/>
        <dbReference type="ChEBI" id="CHEBI:17359"/>
        <dbReference type="ChEBI" id="CHEBI:29950"/>
        <dbReference type="ChEBI" id="CHEBI:50058"/>
        <dbReference type="ChEBI" id="CHEBI:58243"/>
        <dbReference type="ChEBI" id="CHEBI:456215"/>
        <dbReference type="EC" id="1.8.4.10"/>
    </reaction>
</comment>
<organism evidence="6 7">
    <name type="scientific">Parvularcula lutaonensis</name>
    <dbReference type="NCBI Taxonomy" id="491923"/>
    <lineage>
        <taxon>Bacteria</taxon>
        <taxon>Pseudomonadati</taxon>
        <taxon>Pseudomonadota</taxon>
        <taxon>Alphaproteobacteria</taxon>
        <taxon>Parvularculales</taxon>
        <taxon>Parvularculaceae</taxon>
        <taxon>Parvularcula</taxon>
    </lineage>
</organism>
<dbReference type="EMBL" id="JBHRVA010000002">
    <property type="protein sequence ID" value="MFC3302016.1"/>
    <property type="molecule type" value="Genomic_DNA"/>
</dbReference>
<name>A0ABV7MCF9_9PROT</name>
<dbReference type="PIRSF" id="PIRSF000857">
    <property type="entry name" value="PAPS_reductase"/>
    <property type="match status" value="1"/>
</dbReference>
<evidence type="ECO:0000256" key="2">
    <source>
        <dbReference type="ARBA" id="ARBA00023002"/>
    </source>
</evidence>
<feature type="binding site" evidence="4">
    <location>
        <position position="128"/>
    </location>
    <ligand>
        <name>[4Fe-4S] cluster</name>
        <dbReference type="ChEBI" id="CHEBI:49883"/>
    </ligand>
</feature>
<dbReference type="Proteomes" id="UP001595607">
    <property type="component" value="Unassembled WGS sequence"/>
</dbReference>
<dbReference type="Gene3D" id="3.40.50.620">
    <property type="entry name" value="HUPs"/>
    <property type="match status" value="1"/>
</dbReference>
<gene>
    <name evidence="4" type="primary">cysH</name>
    <name evidence="6" type="ORF">ACFONP_04650</name>
</gene>
<evidence type="ECO:0000313" key="6">
    <source>
        <dbReference type="EMBL" id="MFC3302016.1"/>
    </source>
</evidence>